<feature type="transmembrane region" description="Helical" evidence="1">
    <location>
        <begin position="286"/>
        <end position="304"/>
    </location>
</feature>
<comment type="caution">
    <text evidence="2">The sequence shown here is derived from an EMBL/GenBank/DDBJ whole genome shotgun (WGS) entry which is preliminary data.</text>
</comment>
<reference evidence="2 3" key="1">
    <citation type="submission" date="2018-03" db="EMBL/GenBank/DDBJ databases">
        <title>Adhaeribacter sp. HMF7605 Genome sequencing and assembly.</title>
        <authorList>
            <person name="Kang H."/>
            <person name="Kang J."/>
            <person name="Cha I."/>
            <person name="Kim H."/>
            <person name="Joh K."/>
        </authorList>
    </citation>
    <scope>NUCLEOTIDE SEQUENCE [LARGE SCALE GENOMIC DNA]</scope>
    <source>
        <strain evidence="2 3">HMF7605</strain>
    </source>
</reference>
<dbReference type="Proteomes" id="UP000240357">
    <property type="component" value="Unassembled WGS sequence"/>
</dbReference>
<gene>
    <name evidence="2" type="ORF">AHMF7605_01670</name>
</gene>
<dbReference type="EMBL" id="PYFT01000001">
    <property type="protein sequence ID" value="PSR52319.1"/>
    <property type="molecule type" value="Genomic_DNA"/>
</dbReference>
<sequence length="332" mass="36731">MLDVFIGIIFLYLLLSFICSAINEIVEGILKRRAADLHRGIHELLHNNQDNRLLDKLYTHPLIASLYRGKYNSRSKKNLPSYIPASNFAWALLDIILPASSTTVSGAAGGGTPESEITGNVSSLKSLRKAVLDYPNFPVQQAVLALIDAAEGDINKVRQNIESWYNSSMDRVAGWYKRRVQMILLFLGIFLAVAMNADTISIFKSLANDPALRNSLVSASAEYAKTTVADAQAGKPEERIEANLQKINALRLPIGWDWQDNRKVGLHQSNASLAIPNSVSGWVSKVIGWVITGLAVSLGAPFWFDLLNKMMVIRSTVKPHEKSQEEASEDRQ</sequence>
<keyword evidence="1" id="KW-0472">Membrane</keyword>
<organism evidence="2 3">
    <name type="scientific">Adhaeribacter arboris</name>
    <dbReference type="NCBI Taxonomy" id="2072846"/>
    <lineage>
        <taxon>Bacteria</taxon>
        <taxon>Pseudomonadati</taxon>
        <taxon>Bacteroidota</taxon>
        <taxon>Cytophagia</taxon>
        <taxon>Cytophagales</taxon>
        <taxon>Hymenobacteraceae</taxon>
        <taxon>Adhaeribacter</taxon>
    </lineage>
</organism>
<feature type="transmembrane region" description="Helical" evidence="1">
    <location>
        <begin position="183"/>
        <end position="203"/>
    </location>
</feature>
<feature type="transmembrane region" description="Helical" evidence="1">
    <location>
        <begin position="6"/>
        <end position="26"/>
    </location>
</feature>
<keyword evidence="3" id="KW-1185">Reference proteome</keyword>
<evidence type="ECO:0000313" key="3">
    <source>
        <dbReference type="Proteomes" id="UP000240357"/>
    </source>
</evidence>
<proteinExistence type="predicted"/>
<accession>A0A2T2Y9Y0</accession>
<name>A0A2T2Y9Y0_9BACT</name>
<keyword evidence="1" id="KW-1133">Transmembrane helix</keyword>
<dbReference type="AlphaFoldDB" id="A0A2T2Y9Y0"/>
<evidence type="ECO:0000313" key="2">
    <source>
        <dbReference type="EMBL" id="PSR52319.1"/>
    </source>
</evidence>
<protein>
    <submittedName>
        <fullName evidence="2">Uncharacterized protein</fullName>
    </submittedName>
</protein>
<keyword evidence="1" id="KW-0812">Transmembrane</keyword>
<evidence type="ECO:0000256" key="1">
    <source>
        <dbReference type="SAM" id="Phobius"/>
    </source>
</evidence>